<dbReference type="AlphaFoldDB" id="Q0EZE2"/>
<dbReference type="OrthoDB" id="9811720at2"/>
<dbReference type="Proteomes" id="UP000005297">
    <property type="component" value="Unassembled WGS sequence"/>
</dbReference>
<evidence type="ECO:0000313" key="3">
    <source>
        <dbReference type="EMBL" id="EAU54762.1"/>
    </source>
</evidence>
<feature type="transmembrane region" description="Helical" evidence="1">
    <location>
        <begin position="25"/>
        <end position="46"/>
    </location>
</feature>
<sequence>MEQRGKTLLHWLGVDMIHVGHAERLIAAAGALIGIACCWNVSLYFVGHESATLIIASVGAGAVLLFGVPHGALSQPWPATGGHLLSAIVGVSCARWIEPTWLAGSVAVGLAVLVMHYARCLHPPGGATALIAVVGGQDIHALGYAYVLEPVMLNALILLCVALLFNNLVASRSYPAAWVRAVAKPSQVSASGRIMPEHVRAALAEMDMVEDISEEDLLVIIARAEFYASGQGKAAEHVKQ</sequence>
<keyword evidence="4" id="KW-1185">Reference proteome</keyword>
<proteinExistence type="predicted"/>
<reference evidence="3 4" key="1">
    <citation type="submission" date="2006-09" db="EMBL/GenBank/DDBJ databases">
        <authorList>
            <person name="Emerson D."/>
            <person name="Ferriera S."/>
            <person name="Johnson J."/>
            <person name="Kravitz S."/>
            <person name="Halpern A."/>
            <person name="Remington K."/>
            <person name="Beeson K."/>
            <person name="Tran B."/>
            <person name="Rogers Y.-H."/>
            <person name="Friedman R."/>
            <person name="Venter J.C."/>
        </authorList>
    </citation>
    <scope>NUCLEOTIDE SEQUENCE [LARGE SCALE GENOMIC DNA]</scope>
    <source>
        <strain evidence="3 4">PV-1</strain>
    </source>
</reference>
<dbReference type="eggNOG" id="COG3448">
    <property type="taxonomic scope" value="Bacteria"/>
</dbReference>
<feature type="transmembrane region" description="Helical" evidence="1">
    <location>
        <begin position="53"/>
        <end position="73"/>
    </location>
</feature>
<feature type="transmembrane region" description="Helical" evidence="1">
    <location>
        <begin position="125"/>
        <end position="145"/>
    </location>
</feature>
<dbReference type="PANTHER" id="PTHR33741">
    <property type="entry name" value="TRANSMEMBRANE PROTEIN DDB_G0269096-RELATED"/>
    <property type="match status" value="1"/>
</dbReference>
<dbReference type="PANTHER" id="PTHR33741:SF5">
    <property type="entry name" value="TRANSMEMBRANE PROTEIN DDB_G0269096-RELATED"/>
    <property type="match status" value="1"/>
</dbReference>
<dbReference type="InterPro" id="IPR058581">
    <property type="entry name" value="TM_HPP"/>
</dbReference>
<dbReference type="EMBL" id="AATS01000006">
    <property type="protein sequence ID" value="EAU54762.1"/>
    <property type="molecule type" value="Genomic_DNA"/>
</dbReference>
<feature type="domain" description="HPP transmembrane region" evidence="2">
    <location>
        <begin position="21"/>
        <end position="175"/>
    </location>
</feature>
<accession>Q0EZE2</accession>
<dbReference type="InterPro" id="IPR007065">
    <property type="entry name" value="HPP"/>
</dbReference>
<dbReference type="STRING" id="314344.AL013_11570"/>
<keyword evidence="1" id="KW-1133">Transmembrane helix</keyword>
<feature type="transmembrane region" description="Helical" evidence="1">
    <location>
        <begin position="100"/>
        <end position="118"/>
    </location>
</feature>
<comment type="caution">
    <text evidence="3">The sequence shown here is derived from an EMBL/GenBank/DDBJ whole genome shotgun (WGS) entry which is preliminary data.</text>
</comment>
<organism evidence="3 4">
    <name type="scientific">Mariprofundus ferrooxydans PV-1</name>
    <dbReference type="NCBI Taxonomy" id="314345"/>
    <lineage>
        <taxon>Bacteria</taxon>
        <taxon>Pseudomonadati</taxon>
        <taxon>Pseudomonadota</taxon>
        <taxon>Candidatius Mariprofundia</taxon>
        <taxon>Mariprofundales</taxon>
        <taxon>Mariprofundaceae</taxon>
        <taxon>Mariprofundus</taxon>
    </lineage>
</organism>
<evidence type="ECO:0000256" key="1">
    <source>
        <dbReference type="SAM" id="Phobius"/>
    </source>
</evidence>
<dbReference type="Pfam" id="PF04982">
    <property type="entry name" value="TM_HPP"/>
    <property type="match status" value="1"/>
</dbReference>
<dbReference type="HOGENOM" id="CLU_040397_1_0_0"/>
<protein>
    <recommendedName>
        <fullName evidence="2">HPP transmembrane region domain-containing protein</fullName>
    </recommendedName>
</protein>
<evidence type="ECO:0000313" key="4">
    <source>
        <dbReference type="Proteomes" id="UP000005297"/>
    </source>
</evidence>
<gene>
    <name evidence="3" type="ORF">SPV1_14299</name>
</gene>
<evidence type="ECO:0000259" key="2">
    <source>
        <dbReference type="Pfam" id="PF04982"/>
    </source>
</evidence>
<dbReference type="InParanoid" id="Q0EZE2"/>
<keyword evidence="1" id="KW-0812">Transmembrane</keyword>
<dbReference type="RefSeq" id="WP_009850372.1">
    <property type="nucleotide sequence ID" value="NZ_DS022294.1"/>
</dbReference>
<keyword evidence="1" id="KW-0472">Membrane</keyword>
<feature type="transmembrane region" description="Helical" evidence="1">
    <location>
        <begin position="151"/>
        <end position="170"/>
    </location>
</feature>
<name>Q0EZE2_9PROT</name>